<organism evidence="3 4">
    <name type="scientific">Chaetomidium leptoderma</name>
    <dbReference type="NCBI Taxonomy" id="669021"/>
    <lineage>
        <taxon>Eukaryota</taxon>
        <taxon>Fungi</taxon>
        <taxon>Dikarya</taxon>
        <taxon>Ascomycota</taxon>
        <taxon>Pezizomycotina</taxon>
        <taxon>Sordariomycetes</taxon>
        <taxon>Sordariomycetidae</taxon>
        <taxon>Sordariales</taxon>
        <taxon>Chaetomiaceae</taxon>
        <taxon>Chaetomidium</taxon>
    </lineage>
</organism>
<dbReference type="PANTHER" id="PTHR39477:SF1">
    <property type="entry name" value="BETA-FLANKING PROTEIN"/>
    <property type="match status" value="1"/>
</dbReference>
<name>A0AAN6ZZ58_9PEZI</name>
<reference evidence="3" key="2">
    <citation type="submission" date="2023-05" db="EMBL/GenBank/DDBJ databases">
        <authorList>
            <consortium name="Lawrence Berkeley National Laboratory"/>
            <person name="Steindorff A."/>
            <person name="Hensen N."/>
            <person name="Bonometti L."/>
            <person name="Westerberg I."/>
            <person name="Brannstrom I.O."/>
            <person name="Guillou S."/>
            <person name="Cros-Aarteil S."/>
            <person name="Calhoun S."/>
            <person name="Haridas S."/>
            <person name="Kuo A."/>
            <person name="Mondo S."/>
            <person name="Pangilinan J."/>
            <person name="Riley R."/>
            <person name="Labutti K."/>
            <person name="Andreopoulos B."/>
            <person name="Lipzen A."/>
            <person name="Chen C."/>
            <person name="Yanf M."/>
            <person name="Daum C."/>
            <person name="Ng V."/>
            <person name="Clum A."/>
            <person name="Ohm R."/>
            <person name="Martin F."/>
            <person name="Silar P."/>
            <person name="Natvig D."/>
            <person name="Lalanne C."/>
            <person name="Gautier V."/>
            <person name="Ament-Velasquez S.L."/>
            <person name="Kruys A."/>
            <person name="Hutchinson M.I."/>
            <person name="Powell A.J."/>
            <person name="Barry K."/>
            <person name="Miller A.N."/>
            <person name="Grigoriev I.V."/>
            <person name="Debuchy R."/>
            <person name="Gladieux P."/>
            <person name="Thoren M.H."/>
            <person name="Johannesson H."/>
        </authorList>
    </citation>
    <scope>NUCLEOTIDE SEQUENCE</scope>
    <source>
        <strain evidence="3">CBS 538.74</strain>
    </source>
</reference>
<dbReference type="PANTHER" id="PTHR39477">
    <property type="entry name" value="CHROMOSOME 8, WHOLE GENOME SHOTGUN SEQUENCE"/>
    <property type="match status" value="1"/>
</dbReference>
<dbReference type="InterPro" id="IPR056138">
    <property type="entry name" value="DUF7721"/>
</dbReference>
<sequence length="226" mass="22647">MDNLLGKAVGKVFGDDDERPQGGNVTHGGAYPAGGGYPHIDDDDLRGAASVAAKETPEDQDFFTGVLANILNNKPQAQIAEEDLDEEDAVRSHGQFFGFGGSSSPHAATQEPASSSSLGSAAAMQALKLFTSSSSSSSSDSSASQGQGQSQSAFVGLAMAQAAKLFDAQASQGKVAAGADKKSAVMQAGEMALKMYFKSKGGGAAGGAGGDGGMGGLLNLAGKFMK</sequence>
<protein>
    <recommendedName>
        <fullName evidence="2">DUF7721 domain-containing protein</fullName>
    </recommendedName>
</protein>
<accession>A0AAN6ZZ58</accession>
<evidence type="ECO:0000256" key="1">
    <source>
        <dbReference type="SAM" id="MobiDB-lite"/>
    </source>
</evidence>
<proteinExistence type="predicted"/>
<dbReference type="Pfam" id="PF24845">
    <property type="entry name" value="DUF7721"/>
    <property type="match status" value="1"/>
</dbReference>
<reference evidence="3" key="1">
    <citation type="journal article" date="2023" name="Mol. Phylogenet. Evol.">
        <title>Genome-scale phylogeny and comparative genomics of the fungal order Sordariales.</title>
        <authorList>
            <person name="Hensen N."/>
            <person name="Bonometti L."/>
            <person name="Westerberg I."/>
            <person name="Brannstrom I.O."/>
            <person name="Guillou S."/>
            <person name="Cros-Aarteil S."/>
            <person name="Calhoun S."/>
            <person name="Haridas S."/>
            <person name="Kuo A."/>
            <person name="Mondo S."/>
            <person name="Pangilinan J."/>
            <person name="Riley R."/>
            <person name="LaButti K."/>
            <person name="Andreopoulos B."/>
            <person name="Lipzen A."/>
            <person name="Chen C."/>
            <person name="Yan M."/>
            <person name="Daum C."/>
            <person name="Ng V."/>
            <person name="Clum A."/>
            <person name="Steindorff A."/>
            <person name="Ohm R.A."/>
            <person name="Martin F."/>
            <person name="Silar P."/>
            <person name="Natvig D.O."/>
            <person name="Lalanne C."/>
            <person name="Gautier V."/>
            <person name="Ament-Velasquez S.L."/>
            <person name="Kruys A."/>
            <person name="Hutchinson M.I."/>
            <person name="Powell A.J."/>
            <person name="Barry K."/>
            <person name="Miller A.N."/>
            <person name="Grigoriev I.V."/>
            <person name="Debuchy R."/>
            <person name="Gladieux P."/>
            <person name="Hiltunen Thoren M."/>
            <person name="Johannesson H."/>
        </authorList>
    </citation>
    <scope>NUCLEOTIDE SEQUENCE</scope>
    <source>
        <strain evidence="3">CBS 538.74</strain>
    </source>
</reference>
<keyword evidence="4" id="KW-1185">Reference proteome</keyword>
<dbReference type="Proteomes" id="UP001302745">
    <property type="component" value="Unassembled WGS sequence"/>
</dbReference>
<comment type="caution">
    <text evidence="3">The sequence shown here is derived from an EMBL/GenBank/DDBJ whole genome shotgun (WGS) entry which is preliminary data.</text>
</comment>
<feature type="region of interest" description="Disordered" evidence="1">
    <location>
        <begin position="1"/>
        <end position="44"/>
    </location>
</feature>
<dbReference type="AlphaFoldDB" id="A0AAN6ZZ58"/>
<evidence type="ECO:0000313" key="4">
    <source>
        <dbReference type="Proteomes" id="UP001302745"/>
    </source>
</evidence>
<feature type="domain" description="DUF7721" evidence="2">
    <location>
        <begin position="44"/>
        <end position="134"/>
    </location>
</feature>
<dbReference type="EMBL" id="MU856885">
    <property type="protein sequence ID" value="KAK4155573.1"/>
    <property type="molecule type" value="Genomic_DNA"/>
</dbReference>
<gene>
    <name evidence="3" type="ORF">C8A00DRAFT_13390</name>
</gene>
<evidence type="ECO:0000259" key="2">
    <source>
        <dbReference type="Pfam" id="PF24845"/>
    </source>
</evidence>
<evidence type="ECO:0000313" key="3">
    <source>
        <dbReference type="EMBL" id="KAK4155573.1"/>
    </source>
</evidence>
<feature type="region of interest" description="Disordered" evidence="1">
    <location>
        <begin position="94"/>
        <end position="118"/>
    </location>
</feature>